<dbReference type="HAMAP" id="MF_00218">
    <property type="entry name" value="URO_D"/>
    <property type="match status" value="1"/>
</dbReference>
<evidence type="ECO:0000256" key="4">
    <source>
        <dbReference type="ARBA" id="ARBA00012288"/>
    </source>
</evidence>
<evidence type="ECO:0000256" key="12">
    <source>
        <dbReference type="ARBA" id="ARBA00047341"/>
    </source>
</evidence>
<dbReference type="Proteomes" id="UP000515135">
    <property type="component" value="Unplaced"/>
</dbReference>
<dbReference type="NCBIfam" id="TIGR01464">
    <property type="entry name" value="hemE"/>
    <property type="match status" value="1"/>
</dbReference>
<evidence type="ECO:0000313" key="19">
    <source>
        <dbReference type="RefSeq" id="XP_019642168.1"/>
    </source>
</evidence>
<dbReference type="OrthoDB" id="339900at2759"/>
<dbReference type="EC" id="4.1.1.37" evidence="4 14"/>
<evidence type="ECO:0000256" key="10">
    <source>
        <dbReference type="ARBA" id="ARBA00023244"/>
    </source>
</evidence>
<dbReference type="InterPro" id="IPR038071">
    <property type="entry name" value="UROD/MetE-like_sf"/>
</dbReference>
<evidence type="ECO:0000256" key="3">
    <source>
        <dbReference type="ARBA" id="ARBA00009935"/>
    </source>
</evidence>
<evidence type="ECO:0000256" key="1">
    <source>
        <dbReference type="ARBA" id="ARBA00004496"/>
    </source>
</evidence>
<keyword evidence="9 14" id="KW-0456">Lyase</keyword>
<dbReference type="AlphaFoldDB" id="A0A6P4ZYY9"/>
<protein>
    <recommendedName>
        <fullName evidence="5 14">Uroporphyrinogen decarboxylase</fullName>
        <ecNumber evidence="4 14">4.1.1.37</ecNumber>
    </recommendedName>
</protein>
<dbReference type="GO" id="GO:0004853">
    <property type="term" value="F:uroporphyrinogen decarboxylase activity"/>
    <property type="evidence" value="ECO:0007669"/>
    <property type="project" value="UniProtKB-EC"/>
</dbReference>
<dbReference type="RefSeq" id="XP_019642168.1">
    <property type="nucleotide sequence ID" value="XM_019786609.1"/>
</dbReference>
<feature type="domain" description="Uroporphyrinogen decarboxylase (URO-D)" evidence="17">
    <location>
        <begin position="165"/>
        <end position="181"/>
    </location>
</feature>
<name>A0A6P4ZYY9_BRABE</name>
<evidence type="ECO:0000256" key="5">
    <source>
        <dbReference type="ARBA" id="ARBA00014308"/>
    </source>
</evidence>
<evidence type="ECO:0000256" key="15">
    <source>
        <dbReference type="RuleBase" id="RU004169"/>
    </source>
</evidence>
<dbReference type="PROSITE" id="PS00906">
    <property type="entry name" value="UROD_1"/>
    <property type="match status" value="1"/>
</dbReference>
<dbReference type="KEGG" id="bbel:109483573"/>
<dbReference type="PANTHER" id="PTHR21091:SF169">
    <property type="entry name" value="UROPORPHYRINOGEN DECARBOXYLASE"/>
    <property type="match status" value="1"/>
</dbReference>
<dbReference type="InterPro" id="IPR006361">
    <property type="entry name" value="Uroporphyrinogen_deCO2ase_HemE"/>
</dbReference>
<feature type="domain" description="Uroporphyrinogen decarboxylase (URO-D)" evidence="16">
    <location>
        <begin position="45"/>
        <end position="54"/>
    </location>
</feature>
<dbReference type="GO" id="GO:0005829">
    <property type="term" value="C:cytosol"/>
    <property type="evidence" value="ECO:0007669"/>
    <property type="project" value="TreeGrafter"/>
</dbReference>
<gene>
    <name evidence="19" type="primary">LOC109483573</name>
</gene>
<sequence>MADRSQTTFQRSKEPLLKMAAQNFPELKNDLMLRAARGEKTERVPVWVMRQAGRYLSEFRAMRAENEFFKVCQTPELACEVTLQPIRRFQLDAAIIFSDILVVPQALGMTVEMVPGKGPSFPEPLKVPEDMSKLDKDVDVNKTLGYVFDAITLTRHKLEGKVPLIGFSGAPWTLMCYMIEGGGSESMSKPKQWLYKYEEASHQLLNILTKVIIDYLVGQVIAGAQLLQVFESHAGHLCPRTFHTFALPYLSIIARQVEEKVRAQGKEPVPMIIFAKGAHYAIEDLAQSGYEVVGLDWTVNPKTARHQTQGKVTLQGNMDPGALYASKEEIRTIVREMLEQFGTQQHIANLGHGIYPTIDPDHVEAFVDAVHSISEEINLDSKKKN</sequence>
<evidence type="ECO:0000259" key="16">
    <source>
        <dbReference type="PROSITE" id="PS00906"/>
    </source>
</evidence>
<evidence type="ECO:0000256" key="2">
    <source>
        <dbReference type="ARBA" id="ARBA00004804"/>
    </source>
</evidence>
<organism evidence="18 19">
    <name type="scientific">Branchiostoma belcheri</name>
    <name type="common">Amphioxus</name>
    <dbReference type="NCBI Taxonomy" id="7741"/>
    <lineage>
        <taxon>Eukaryota</taxon>
        <taxon>Metazoa</taxon>
        <taxon>Chordata</taxon>
        <taxon>Cephalochordata</taxon>
        <taxon>Leptocardii</taxon>
        <taxon>Amphioxiformes</taxon>
        <taxon>Branchiostomatidae</taxon>
        <taxon>Branchiostoma</taxon>
    </lineage>
</organism>
<keyword evidence="8" id="KW-0350">Heme biosynthesis</keyword>
<comment type="catalytic activity">
    <reaction evidence="12">
        <text>uroporphyrinogen I + 4 H(+) = coproporphyrinogen I + 4 CO2</text>
        <dbReference type="Rhea" id="RHEA:31239"/>
        <dbReference type="ChEBI" id="CHEBI:15378"/>
        <dbReference type="ChEBI" id="CHEBI:16526"/>
        <dbReference type="ChEBI" id="CHEBI:62626"/>
        <dbReference type="ChEBI" id="CHEBI:62631"/>
    </reaction>
    <physiologicalReaction direction="left-to-right" evidence="12">
        <dbReference type="Rhea" id="RHEA:31240"/>
    </physiologicalReaction>
</comment>
<keyword evidence="7 14" id="KW-0210">Decarboxylase</keyword>
<dbReference type="GO" id="GO:0006782">
    <property type="term" value="P:protoporphyrinogen IX biosynthetic process"/>
    <property type="evidence" value="ECO:0007669"/>
    <property type="project" value="UniProtKB-UniPathway"/>
</dbReference>
<dbReference type="GeneID" id="109483573"/>
<evidence type="ECO:0000256" key="7">
    <source>
        <dbReference type="ARBA" id="ARBA00022793"/>
    </source>
</evidence>
<reference evidence="19" key="1">
    <citation type="submission" date="2025-08" db="UniProtKB">
        <authorList>
            <consortium name="RefSeq"/>
        </authorList>
    </citation>
    <scope>IDENTIFICATION</scope>
    <source>
        <tissue evidence="19">Gonad</tissue>
    </source>
</reference>
<evidence type="ECO:0000256" key="9">
    <source>
        <dbReference type="ARBA" id="ARBA00023239"/>
    </source>
</evidence>
<dbReference type="Gene3D" id="3.20.20.210">
    <property type="match status" value="1"/>
</dbReference>
<keyword evidence="18" id="KW-1185">Reference proteome</keyword>
<dbReference type="InterPro" id="IPR000257">
    <property type="entry name" value="Uroporphyrinogen_deCOase"/>
</dbReference>
<evidence type="ECO:0000313" key="18">
    <source>
        <dbReference type="Proteomes" id="UP000515135"/>
    </source>
</evidence>
<dbReference type="Pfam" id="PF01208">
    <property type="entry name" value="URO-D"/>
    <property type="match status" value="1"/>
</dbReference>
<keyword evidence="10 14" id="KW-0627">Porphyrin biosynthesis</keyword>
<comment type="function">
    <text evidence="11">Catalyzes the sequential decarboxylation of the four acetate side chains of uroporphyrinogen to form coproporphyrinogen and participates in the fifth step in the heme biosynthetic pathway. Isomer I or isomer III of uroporphyrinogen may serve as substrate, but only coproporphyrinogen III can ultimately be converted to heme. In vitro also decarboxylates pentacarboxylate porphyrinogen I.</text>
</comment>
<evidence type="ECO:0000256" key="6">
    <source>
        <dbReference type="ARBA" id="ARBA00022490"/>
    </source>
</evidence>
<dbReference type="FunFam" id="3.20.20.210:FF:000004">
    <property type="entry name" value="Uroporphyrinogen decarboxylase"/>
    <property type="match status" value="1"/>
</dbReference>
<evidence type="ECO:0000256" key="8">
    <source>
        <dbReference type="ARBA" id="ARBA00023133"/>
    </source>
</evidence>
<proteinExistence type="inferred from homology"/>
<comment type="similarity">
    <text evidence="3 15">Belongs to the uroporphyrinogen decarboxylase family.</text>
</comment>
<comment type="subcellular location">
    <subcellularLocation>
        <location evidence="1">Cytoplasm</location>
    </subcellularLocation>
</comment>
<keyword evidence="6" id="KW-0963">Cytoplasm</keyword>
<comment type="catalytic activity">
    <reaction evidence="13">
        <text>uroporphyrinogen III + 4 H(+) = coproporphyrinogen III + 4 CO2</text>
        <dbReference type="Rhea" id="RHEA:19865"/>
        <dbReference type="ChEBI" id="CHEBI:15378"/>
        <dbReference type="ChEBI" id="CHEBI:16526"/>
        <dbReference type="ChEBI" id="CHEBI:57308"/>
        <dbReference type="ChEBI" id="CHEBI:57309"/>
        <dbReference type="EC" id="4.1.1.37"/>
    </reaction>
    <physiologicalReaction direction="left-to-right" evidence="13">
        <dbReference type="Rhea" id="RHEA:19866"/>
    </physiologicalReaction>
</comment>
<evidence type="ECO:0000256" key="14">
    <source>
        <dbReference type="RuleBase" id="RU000554"/>
    </source>
</evidence>
<dbReference type="PROSITE" id="PS00907">
    <property type="entry name" value="UROD_2"/>
    <property type="match status" value="1"/>
</dbReference>
<evidence type="ECO:0000256" key="11">
    <source>
        <dbReference type="ARBA" id="ARBA00045708"/>
    </source>
</evidence>
<evidence type="ECO:0000256" key="13">
    <source>
        <dbReference type="ARBA" id="ARBA00048411"/>
    </source>
</evidence>
<dbReference type="SUPFAM" id="SSF51726">
    <property type="entry name" value="UROD/MetE-like"/>
    <property type="match status" value="1"/>
</dbReference>
<accession>A0A6P4ZYY9</accession>
<evidence type="ECO:0000259" key="17">
    <source>
        <dbReference type="PROSITE" id="PS00907"/>
    </source>
</evidence>
<comment type="pathway">
    <text evidence="2 14">Porphyrin-containing compound metabolism; protoporphyrin-IX biosynthesis; coproporphyrinogen-III from 5-aminolevulinate: step 4/4.</text>
</comment>
<dbReference type="UniPathway" id="UPA00251">
    <property type="reaction ID" value="UER00321"/>
</dbReference>
<dbReference type="CDD" id="cd00717">
    <property type="entry name" value="URO-D"/>
    <property type="match status" value="1"/>
</dbReference>
<dbReference type="PANTHER" id="PTHR21091">
    <property type="entry name" value="METHYLTETRAHYDROFOLATE:HOMOCYSTEINE METHYLTRANSFERASE RELATED"/>
    <property type="match status" value="1"/>
</dbReference>